<feature type="compositionally biased region" description="Low complexity" evidence="1">
    <location>
        <begin position="518"/>
        <end position="528"/>
    </location>
</feature>
<sequence length="528" mass="59817">MACTNCSTDKDSNGLPKGCQNKGTCGTDGCNKLAVFDWLSNMVYPTGTEVYDIVEVRFKNGRKDFYRYPKEISISMGDIVATESSPGHDIGIVSLVGELVKVQMKKKKADPNGEVLKIYRKATQKDIDIWQEARNREETVKVRAREMAIALKLEMKISDVEFQGDASKATFYYTASERVDFRQLIKDFAREFSIRIEMKQVGFRQEAARLGGIGSCGRELCCSTWLTDFRSVNTSAARYQQLSLNPQKLAGQCGKLKCCLNFELDTYLEALKDMPDSDTKLMTVKGLAVCQKIDIFKGQMWFAYINNSANWYVLSTEMVKEIVALNKKDQKGQELESYMLEVECDEADFKHVTEQDSVTRFDQPKRKKKPSKNKKKEAPAKEGQEGNAPVAKKERSNNNDARPKQAKQQGDREPNNKQQVRNRNKNRAEGTKENEGEKVVKQTNGEPKNVRKEKNGPREQRGPREPKADNRGPKEPKGPQKENNKPVEGAKEGEDTPKAKHHKGNRPNRNKKFKKDNSNNSDNSNAEN</sequence>
<keyword evidence="4" id="KW-1185">Reference proteome</keyword>
<dbReference type="GO" id="GO:0005737">
    <property type="term" value="C:cytoplasm"/>
    <property type="evidence" value="ECO:0007669"/>
    <property type="project" value="TreeGrafter"/>
</dbReference>
<dbReference type="EMBL" id="LQNU01000053">
    <property type="protein sequence ID" value="KZE81245.1"/>
    <property type="molecule type" value="Genomic_DNA"/>
</dbReference>
<feature type="domain" description="PSP1 C-terminal" evidence="2">
    <location>
        <begin position="116"/>
        <end position="201"/>
    </location>
</feature>
<gene>
    <name evidence="3" type="ORF">AV926_08120</name>
</gene>
<dbReference type="PROSITE" id="PS51411">
    <property type="entry name" value="PSP1_C"/>
    <property type="match status" value="1"/>
</dbReference>
<evidence type="ECO:0000256" key="1">
    <source>
        <dbReference type="SAM" id="MobiDB-lite"/>
    </source>
</evidence>
<feature type="compositionally biased region" description="Basic residues" evidence="1">
    <location>
        <begin position="365"/>
        <end position="375"/>
    </location>
</feature>
<organism evidence="3 4">
    <name type="scientific">Myroides marinus</name>
    <dbReference type="NCBI Taxonomy" id="703342"/>
    <lineage>
        <taxon>Bacteria</taxon>
        <taxon>Pseudomonadati</taxon>
        <taxon>Bacteroidota</taxon>
        <taxon>Flavobacteriia</taxon>
        <taxon>Flavobacteriales</taxon>
        <taxon>Flavobacteriaceae</taxon>
        <taxon>Myroides</taxon>
    </lineage>
</organism>
<dbReference type="InterPro" id="IPR047767">
    <property type="entry name" value="PSP1-like"/>
</dbReference>
<dbReference type="RefSeq" id="WP_038985241.1">
    <property type="nucleotide sequence ID" value="NZ_JWJO01000011.1"/>
</dbReference>
<protein>
    <recommendedName>
        <fullName evidence="2">PSP1 C-terminal domain-containing protein</fullName>
    </recommendedName>
</protein>
<dbReference type="Pfam" id="PF04468">
    <property type="entry name" value="PSP1"/>
    <property type="match status" value="1"/>
</dbReference>
<feature type="region of interest" description="Disordered" evidence="1">
    <location>
        <begin position="355"/>
        <end position="528"/>
    </location>
</feature>
<feature type="compositionally biased region" description="Basic and acidic residues" evidence="1">
    <location>
        <begin position="391"/>
        <end position="415"/>
    </location>
</feature>
<evidence type="ECO:0000313" key="4">
    <source>
        <dbReference type="Proteomes" id="UP000076630"/>
    </source>
</evidence>
<feature type="compositionally biased region" description="Basic and acidic residues" evidence="1">
    <location>
        <begin position="355"/>
        <end position="364"/>
    </location>
</feature>
<proteinExistence type="predicted"/>
<dbReference type="AlphaFoldDB" id="A0A161SI39"/>
<dbReference type="PANTHER" id="PTHR43830">
    <property type="entry name" value="PROTEIN PSP1"/>
    <property type="match status" value="1"/>
</dbReference>
<accession>A0A161SI39</accession>
<comment type="caution">
    <text evidence="3">The sequence shown here is derived from an EMBL/GenBank/DDBJ whole genome shotgun (WGS) entry which is preliminary data.</text>
</comment>
<dbReference type="InterPro" id="IPR007557">
    <property type="entry name" value="PSP1_C"/>
</dbReference>
<evidence type="ECO:0000313" key="3">
    <source>
        <dbReference type="EMBL" id="KZE81245.1"/>
    </source>
</evidence>
<feature type="compositionally biased region" description="Basic residues" evidence="1">
    <location>
        <begin position="499"/>
        <end position="514"/>
    </location>
</feature>
<feature type="compositionally biased region" description="Basic and acidic residues" evidence="1">
    <location>
        <begin position="426"/>
        <end position="440"/>
    </location>
</feature>
<name>A0A161SI39_9FLAO</name>
<dbReference type="PANTHER" id="PTHR43830:SF3">
    <property type="entry name" value="PROTEIN PSP1"/>
    <property type="match status" value="1"/>
</dbReference>
<reference evidence="3 4" key="1">
    <citation type="submission" date="2016-01" db="EMBL/GenBank/DDBJ databases">
        <title>Whole genome sequencing of Myroides marinus L41.</title>
        <authorList>
            <person name="Hong K.W."/>
        </authorList>
    </citation>
    <scope>NUCLEOTIDE SEQUENCE [LARGE SCALE GENOMIC DNA]</scope>
    <source>
        <strain evidence="3 4">L41</strain>
    </source>
</reference>
<dbReference type="NCBIfam" id="NF041131">
    <property type="entry name" value="RicT_YaaT_fam"/>
    <property type="match status" value="1"/>
</dbReference>
<feature type="compositionally biased region" description="Basic and acidic residues" evidence="1">
    <location>
        <begin position="448"/>
        <end position="498"/>
    </location>
</feature>
<dbReference type="Proteomes" id="UP000076630">
    <property type="component" value="Unassembled WGS sequence"/>
</dbReference>
<evidence type="ECO:0000259" key="2">
    <source>
        <dbReference type="PROSITE" id="PS51411"/>
    </source>
</evidence>
<dbReference type="OrthoDB" id="9779344at2"/>